<dbReference type="Proteomes" id="UP001523262">
    <property type="component" value="Unassembled WGS sequence"/>
</dbReference>
<sequence>MFTHQKSYHPYTSPFDPCKPILEKTYSTAPHLYIGFQPPNLPQFTPFEALKYGTLWKDFYDPYYNAKEEAKGVCQYEAGSCRILPNDGTASSC</sequence>
<dbReference type="Pfam" id="PF11007">
    <property type="entry name" value="CotJA"/>
    <property type="match status" value="1"/>
</dbReference>
<gene>
    <name evidence="1" type="ORF">NDK43_04615</name>
</gene>
<reference evidence="1 2" key="1">
    <citation type="submission" date="2022-06" db="EMBL/GenBank/DDBJ databases">
        <authorList>
            <person name="Jeon C.O."/>
        </authorList>
    </citation>
    <scope>NUCLEOTIDE SEQUENCE [LARGE SCALE GENOMIC DNA]</scope>
    <source>
        <strain evidence="1 2">KCTC 13943</strain>
    </source>
</reference>
<comment type="caution">
    <text evidence="1">The sequence shown here is derived from an EMBL/GenBank/DDBJ whole genome shotgun (WGS) entry which is preliminary data.</text>
</comment>
<evidence type="ECO:0000313" key="1">
    <source>
        <dbReference type="EMBL" id="MCM2531806.1"/>
    </source>
</evidence>
<keyword evidence="2" id="KW-1185">Reference proteome</keyword>
<protein>
    <submittedName>
        <fullName evidence="1">Spore coat associated protein CotJA</fullName>
    </submittedName>
</protein>
<dbReference type="EMBL" id="JAMQCR010000001">
    <property type="protein sequence ID" value="MCM2531806.1"/>
    <property type="molecule type" value="Genomic_DNA"/>
</dbReference>
<accession>A0ABT0W648</accession>
<organism evidence="1 2">
    <name type="scientific">Neobacillus pocheonensis</name>
    <dbReference type="NCBI Taxonomy" id="363869"/>
    <lineage>
        <taxon>Bacteria</taxon>
        <taxon>Bacillati</taxon>
        <taxon>Bacillota</taxon>
        <taxon>Bacilli</taxon>
        <taxon>Bacillales</taxon>
        <taxon>Bacillaceae</taxon>
        <taxon>Neobacillus</taxon>
    </lineage>
</organism>
<name>A0ABT0W648_9BACI</name>
<dbReference type="InterPro" id="IPR020256">
    <property type="entry name" value="Spore_coat_CotJA"/>
</dbReference>
<proteinExistence type="predicted"/>
<evidence type="ECO:0000313" key="2">
    <source>
        <dbReference type="Proteomes" id="UP001523262"/>
    </source>
</evidence>